<protein>
    <recommendedName>
        <fullName evidence="5 10">Phosphoglycolate phosphatase</fullName>
        <shortName evidence="10">PGP</shortName>
        <shortName evidence="10">PGPase</shortName>
        <ecNumber evidence="5 10">3.1.3.18</ecNumber>
    </recommendedName>
</protein>
<dbReference type="InterPro" id="IPR050155">
    <property type="entry name" value="HAD-like_hydrolase_sf"/>
</dbReference>
<dbReference type="RefSeq" id="WP_207867796.1">
    <property type="nucleotide sequence ID" value="NZ_CP062222.1"/>
</dbReference>
<keyword evidence="7 10" id="KW-0378">Hydrolase</keyword>
<accession>A0A975GUN4</accession>
<dbReference type="InterPro" id="IPR023214">
    <property type="entry name" value="HAD_sf"/>
</dbReference>
<evidence type="ECO:0000256" key="10">
    <source>
        <dbReference type="HAMAP-Rule" id="MF_00495"/>
    </source>
</evidence>
<dbReference type="PANTHER" id="PTHR43434">
    <property type="entry name" value="PHOSPHOGLYCOLATE PHOSPHATASE"/>
    <property type="match status" value="1"/>
</dbReference>
<comment type="similarity">
    <text evidence="4 10">Belongs to the HAD-like hydrolase superfamily. CbbY/CbbZ/Gph/YieH family.</text>
</comment>
<proteinExistence type="inferred from homology"/>
<feature type="binding site" evidence="10">
    <location>
        <position position="22"/>
    </location>
    <ligand>
        <name>Mg(2+)</name>
        <dbReference type="ChEBI" id="CHEBI:18420"/>
    </ligand>
</feature>
<evidence type="ECO:0000256" key="2">
    <source>
        <dbReference type="ARBA" id="ARBA00001946"/>
    </source>
</evidence>
<organism evidence="11 12">
    <name type="scientific">Brevundimonas goettingensis</name>
    <dbReference type="NCBI Taxonomy" id="2774190"/>
    <lineage>
        <taxon>Bacteria</taxon>
        <taxon>Pseudomonadati</taxon>
        <taxon>Pseudomonadota</taxon>
        <taxon>Alphaproteobacteria</taxon>
        <taxon>Caulobacterales</taxon>
        <taxon>Caulobacteraceae</taxon>
        <taxon>Brevundimonas</taxon>
    </lineage>
</organism>
<dbReference type="GO" id="GO:0046872">
    <property type="term" value="F:metal ion binding"/>
    <property type="evidence" value="ECO:0007669"/>
    <property type="project" value="UniProtKB-KW"/>
</dbReference>
<sequence length="244" mass="26089">MTPDHDLPDRDLEGWTIAFDLDGTLVETQGDLVGTLNRMLVREGHPPVPMESARKLIGSGARALLEHGFVAAGASWEEASQDALFDAFIADYIEHIADESHPFEGVVETLEQLAERGARLVVATNKRTDLSELLLGKLDLTRHFAAIVGPDKVSAKKPSGAHLKEAVLLAGGEPTMAIMVGDASPDVGAAKDADMPCIVVTFGYTQIPPEELGGDVLIDHFEDLEEAIDGLLTDLYVSRALAGL</sequence>
<dbReference type="GO" id="GO:0005829">
    <property type="term" value="C:cytosol"/>
    <property type="evidence" value="ECO:0007669"/>
    <property type="project" value="TreeGrafter"/>
</dbReference>
<dbReference type="EMBL" id="CP062222">
    <property type="protein sequence ID" value="QTC89648.1"/>
    <property type="molecule type" value="Genomic_DNA"/>
</dbReference>
<dbReference type="Gene3D" id="3.40.50.1000">
    <property type="entry name" value="HAD superfamily/HAD-like"/>
    <property type="match status" value="1"/>
</dbReference>
<dbReference type="InterPro" id="IPR006439">
    <property type="entry name" value="HAD-SF_hydro_IA"/>
</dbReference>
<evidence type="ECO:0000313" key="11">
    <source>
        <dbReference type="EMBL" id="QTC89648.1"/>
    </source>
</evidence>
<evidence type="ECO:0000256" key="6">
    <source>
        <dbReference type="ARBA" id="ARBA00022723"/>
    </source>
</evidence>
<keyword evidence="12" id="KW-1185">Reference proteome</keyword>
<feature type="active site" description="Nucleophile" evidence="10">
    <location>
        <position position="20"/>
    </location>
</feature>
<evidence type="ECO:0000256" key="4">
    <source>
        <dbReference type="ARBA" id="ARBA00006171"/>
    </source>
</evidence>
<dbReference type="InterPro" id="IPR023198">
    <property type="entry name" value="PGP-like_dom2"/>
</dbReference>
<evidence type="ECO:0000256" key="5">
    <source>
        <dbReference type="ARBA" id="ARBA00013078"/>
    </source>
</evidence>
<evidence type="ECO:0000313" key="12">
    <source>
        <dbReference type="Proteomes" id="UP000663918"/>
    </source>
</evidence>
<dbReference type="InterPro" id="IPR036412">
    <property type="entry name" value="HAD-like_sf"/>
</dbReference>
<dbReference type="Proteomes" id="UP000663918">
    <property type="component" value="Chromosome"/>
</dbReference>
<feature type="binding site" evidence="10">
    <location>
        <position position="182"/>
    </location>
    <ligand>
        <name>Mg(2+)</name>
        <dbReference type="ChEBI" id="CHEBI:18420"/>
    </ligand>
</feature>
<dbReference type="SFLD" id="SFLDS00003">
    <property type="entry name" value="Haloacid_Dehalogenase"/>
    <property type="match status" value="1"/>
</dbReference>
<dbReference type="GO" id="GO:0046295">
    <property type="term" value="P:glycolate biosynthetic process"/>
    <property type="evidence" value="ECO:0007669"/>
    <property type="project" value="UniProtKB-UniRule"/>
</dbReference>
<dbReference type="PANTHER" id="PTHR43434:SF1">
    <property type="entry name" value="PHOSPHOGLYCOLATE PHOSPHATASE"/>
    <property type="match status" value="1"/>
</dbReference>
<evidence type="ECO:0000256" key="1">
    <source>
        <dbReference type="ARBA" id="ARBA00000830"/>
    </source>
</evidence>
<comment type="function">
    <text evidence="10">Specifically catalyzes the dephosphorylation of 2-phosphoglycolate. Is involved in the dissimilation of the intracellular 2-phosphoglycolate formed during the DNA repair of 3'-phosphoglycolate ends, a major class of DNA lesions induced by oxidative stress.</text>
</comment>
<dbReference type="GO" id="GO:0006281">
    <property type="term" value="P:DNA repair"/>
    <property type="evidence" value="ECO:0007669"/>
    <property type="project" value="TreeGrafter"/>
</dbReference>
<feature type="binding site" evidence="10">
    <location>
        <position position="20"/>
    </location>
    <ligand>
        <name>Mg(2+)</name>
        <dbReference type="ChEBI" id="CHEBI:18420"/>
    </ligand>
</feature>
<keyword evidence="9 10" id="KW-0119">Carbohydrate metabolism</keyword>
<evidence type="ECO:0000256" key="3">
    <source>
        <dbReference type="ARBA" id="ARBA00004818"/>
    </source>
</evidence>
<dbReference type="InterPro" id="IPR037512">
    <property type="entry name" value="PGPase_prok"/>
</dbReference>
<dbReference type="EC" id="3.1.3.18" evidence="5 10"/>
<comment type="catalytic activity">
    <reaction evidence="1 10">
        <text>2-phosphoglycolate + H2O = glycolate + phosphate</text>
        <dbReference type="Rhea" id="RHEA:14369"/>
        <dbReference type="ChEBI" id="CHEBI:15377"/>
        <dbReference type="ChEBI" id="CHEBI:29805"/>
        <dbReference type="ChEBI" id="CHEBI:43474"/>
        <dbReference type="ChEBI" id="CHEBI:58033"/>
        <dbReference type="EC" id="3.1.3.18"/>
    </reaction>
</comment>
<dbReference type="InterPro" id="IPR041492">
    <property type="entry name" value="HAD_2"/>
</dbReference>
<comment type="pathway">
    <text evidence="3 10">Organic acid metabolism; glycolate biosynthesis; glycolate from 2-phosphoglycolate: step 1/1.</text>
</comment>
<dbReference type="AlphaFoldDB" id="A0A975GUN4"/>
<dbReference type="SFLD" id="SFLDG01129">
    <property type="entry name" value="C1.5:_HAD__Beta-PGM__Phosphata"/>
    <property type="match status" value="1"/>
</dbReference>
<dbReference type="Gene3D" id="1.10.150.240">
    <property type="entry name" value="Putative phosphatase, domain 2"/>
    <property type="match status" value="1"/>
</dbReference>
<keyword evidence="8 10" id="KW-0460">Magnesium</keyword>
<keyword evidence="6 10" id="KW-0479">Metal-binding</keyword>
<dbReference type="NCBIfam" id="TIGR01549">
    <property type="entry name" value="HAD-SF-IA-v1"/>
    <property type="match status" value="1"/>
</dbReference>
<comment type="cofactor">
    <cofactor evidence="2 10">
        <name>Mg(2+)</name>
        <dbReference type="ChEBI" id="CHEBI:18420"/>
    </cofactor>
</comment>
<evidence type="ECO:0000256" key="7">
    <source>
        <dbReference type="ARBA" id="ARBA00022801"/>
    </source>
</evidence>
<name>A0A975GUN4_9CAUL</name>
<dbReference type="GO" id="GO:0005975">
    <property type="term" value="P:carbohydrate metabolic process"/>
    <property type="evidence" value="ECO:0007669"/>
    <property type="project" value="InterPro"/>
</dbReference>
<reference evidence="11" key="1">
    <citation type="submission" date="2020-09" db="EMBL/GenBank/DDBJ databases">
        <title>Brevundimonas sp. LVF2 isolated from a puddle in Goettingen, Germany.</title>
        <authorList>
            <person name="Friedrich I."/>
            <person name="Klassen A."/>
            <person name="Hannes N."/>
            <person name="Schneider D."/>
            <person name="Hertel R."/>
            <person name="Daniel R."/>
        </authorList>
    </citation>
    <scope>NUCLEOTIDE SEQUENCE</scope>
    <source>
        <strain evidence="11">LVF2</strain>
    </source>
</reference>
<dbReference type="HAMAP" id="MF_00495">
    <property type="entry name" value="GPH_hydrolase_bact"/>
    <property type="match status" value="1"/>
</dbReference>
<dbReference type="Pfam" id="PF13419">
    <property type="entry name" value="HAD_2"/>
    <property type="match status" value="1"/>
</dbReference>
<dbReference type="GO" id="GO:0008967">
    <property type="term" value="F:phosphoglycolate phosphatase activity"/>
    <property type="evidence" value="ECO:0007669"/>
    <property type="project" value="UniProtKB-UniRule"/>
</dbReference>
<gene>
    <name evidence="11" type="ORF">IFJ75_09970</name>
</gene>
<dbReference type="KEGG" id="bgoe:IFJ75_09970"/>
<dbReference type="SUPFAM" id="SSF56784">
    <property type="entry name" value="HAD-like"/>
    <property type="match status" value="1"/>
</dbReference>
<evidence type="ECO:0000256" key="9">
    <source>
        <dbReference type="ARBA" id="ARBA00023277"/>
    </source>
</evidence>
<evidence type="ECO:0000256" key="8">
    <source>
        <dbReference type="ARBA" id="ARBA00022842"/>
    </source>
</evidence>